<evidence type="ECO:0000313" key="2">
    <source>
        <dbReference type="EMBL" id="GAV01608.1"/>
    </source>
</evidence>
<feature type="transmembrane region" description="Helical" evidence="1">
    <location>
        <begin position="7"/>
        <end position="24"/>
    </location>
</feature>
<accession>A0A1D1VPF9</accession>
<keyword evidence="1" id="KW-0812">Transmembrane</keyword>
<sequence>MDRKLPCPNYAVYLVLVLYAPSPLYRPPGRTLWLHADWAEAKLLADILIIGSYFLPLVQRLILLSEKIQ</sequence>
<organism evidence="2 3">
    <name type="scientific">Ramazzottius varieornatus</name>
    <name type="common">Water bear</name>
    <name type="synonym">Tardigrade</name>
    <dbReference type="NCBI Taxonomy" id="947166"/>
    <lineage>
        <taxon>Eukaryota</taxon>
        <taxon>Metazoa</taxon>
        <taxon>Ecdysozoa</taxon>
        <taxon>Tardigrada</taxon>
        <taxon>Eutardigrada</taxon>
        <taxon>Parachela</taxon>
        <taxon>Hypsibioidea</taxon>
        <taxon>Ramazzottiidae</taxon>
        <taxon>Ramazzottius</taxon>
    </lineage>
</organism>
<keyword evidence="1" id="KW-1133">Transmembrane helix</keyword>
<feature type="transmembrane region" description="Helical" evidence="1">
    <location>
        <begin position="44"/>
        <end position="63"/>
    </location>
</feature>
<name>A0A1D1VPF9_RAMVA</name>
<evidence type="ECO:0000256" key="1">
    <source>
        <dbReference type="SAM" id="Phobius"/>
    </source>
</evidence>
<keyword evidence="3" id="KW-1185">Reference proteome</keyword>
<evidence type="ECO:0000313" key="3">
    <source>
        <dbReference type="Proteomes" id="UP000186922"/>
    </source>
</evidence>
<proteinExistence type="predicted"/>
<protein>
    <submittedName>
        <fullName evidence="2">Uncharacterized protein</fullName>
    </submittedName>
</protein>
<dbReference type="AlphaFoldDB" id="A0A1D1VPF9"/>
<comment type="caution">
    <text evidence="2">The sequence shown here is derived from an EMBL/GenBank/DDBJ whole genome shotgun (WGS) entry which is preliminary data.</text>
</comment>
<dbReference type="Proteomes" id="UP000186922">
    <property type="component" value="Unassembled WGS sequence"/>
</dbReference>
<dbReference type="EMBL" id="BDGG01000007">
    <property type="protein sequence ID" value="GAV01608.1"/>
    <property type="molecule type" value="Genomic_DNA"/>
</dbReference>
<gene>
    <name evidence="2" type="primary">RvY_12296-1</name>
    <name evidence="2" type="synonym">RvY_12296.1</name>
    <name evidence="2" type="ORF">RvY_12296</name>
</gene>
<keyword evidence="1" id="KW-0472">Membrane</keyword>
<reference evidence="2 3" key="1">
    <citation type="journal article" date="2016" name="Nat. Commun.">
        <title>Extremotolerant tardigrade genome and improved radiotolerance of human cultured cells by tardigrade-unique protein.</title>
        <authorList>
            <person name="Hashimoto T."/>
            <person name="Horikawa D.D."/>
            <person name="Saito Y."/>
            <person name="Kuwahara H."/>
            <person name="Kozuka-Hata H."/>
            <person name="Shin-I T."/>
            <person name="Minakuchi Y."/>
            <person name="Ohishi K."/>
            <person name="Motoyama A."/>
            <person name="Aizu T."/>
            <person name="Enomoto A."/>
            <person name="Kondo K."/>
            <person name="Tanaka S."/>
            <person name="Hara Y."/>
            <person name="Koshikawa S."/>
            <person name="Sagara H."/>
            <person name="Miura T."/>
            <person name="Yokobori S."/>
            <person name="Miyagawa K."/>
            <person name="Suzuki Y."/>
            <person name="Kubo T."/>
            <person name="Oyama M."/>
            <person name="Kohara Y."/>
            <person name="Fujiyama A."/>
            <person name="Arakawa K."/>
            <person name="Katayama T."/>
            <person name="Toyoda A."/>
            <person name="Kunieda T."/>
        </authorList>
    </citation>
    <scope>NUCLEOTIDE SEQUENCE [LARGE SCALE GENOMIC DNA]</scope>
    <source>
        <strain evidence="2 3">YOKOZUNA-1</strain>
    </source>
</reference>